<feature type="domain" description="Shikimate dehydrogenase substrate binding N-terminal" evidence="10">
    <location>
        <begin position="30"/>
        <end position="112"/>
    </location>
</feature>
<dbReference type="PANTHER" id="PTHR21089:SF1">
    <property type="entry name" value="BIFUNCTIONAL 3-DEHYDROQUINATE DEHYDRATASE_SHIKIMATE DEHYDROGENASE, CHLOROPLASTIC"/>
    <property type="match status" value="1"/>
</dbReference>
<keyword evidence="6 8" id="KW-0057">Aromatic amino acid biosynthesis</keyword>
<dbReference type="GO" id="GO:0008652">
    <property type="term" value="P:amino acid biosynthetic process"/>
    <property type="evidence" value="ECO:0007669"/>
    <property type="project" value="UniProtKB-KW"/>
</dbReference>
<dbReference type="SUPFAM" id="SSF53223">
    <property type="entry name" value="Aminoacid dehydrogenase-like, N-terminal domain"/>
    <property type="match status" value="1"/>
</dbReference>
<dbReference type="AlphaFoldDB" id="A0A5R8KD65"/>
<comment type="caution">
    <text evidence="12">The sequence shown here is derived from an EMBL/GenBank/DDBJ whole genome shotgun (WGS) entry which is preliminary data.</text>
</comment>
<dbReference type="EMBL" id="VAUV01000011">
    <property type="protein sequence ID" value="TLD69865.1"/>
    <property type="molecule type" value="Genomic_DNA"/>
</dbReference>
<dbReference type="GO" id="GO:0005829">
    <property type="term" value="C:cytosol"/>
    <property type="evidence" value="ECO:0007669"/>
    <property type="project" value="TreeGrafter"/>
</dbReference>
<evidence type="ECO:0000256" key="4">
    <source>
        <dbReference type="ARBA" id="ARBA00022857"/>
    </source>
</evidence>
<dbReference type="GO" id="GO:0004764">
    <property type="term" value="F:shikimate 3-dehydrogenase (NADP+) activity"/>
    <property type="evidence" value="ECO:0007669"/>
    <property type="project" value="UniProtKB-UniRule"/>
</dbReference>
<protein>
    <recommendedName>
        <fullName evidence="2 8">Shikimate dehydrogenase (NADP(+))</fullName>
        <shortName evidence="8">SDH</shortName>
        <ecNumber evidence="2 8">1.1.1.25</ecNumber>
    </recommendedName>
</protein>
<keyword evidence="5 8" id="KW-0560">Oxidoreductase</keyword>
<dbReference type="SUPFAM" id="SSF51735">
    <property type="entry name" value="NAD(P)-binding Rossmann-fold domains"/>
    <property type="match status" value="1"/>
</dbReference>
<sequence>MSAADFYTLDDLRRWSEVGASLQPPARVAVIGDPIAHSRSPQMHNPALAARGLDMQYVRVHVPVGEVKVALGLLAKNGFVGVNCTIPHKFEALEAMDVVDDLAEKLGAVNTVAIRENRLFGYNSDGPGFVNSMQEAFGCVLRELRVLVVGAGGGAGQAVALQLALKGCRGLCLANRSVEKLSGLRDRCRELNGSVPVETLSLEEVDAALGDVDLVVNATPMGMKEGGDGLFDFGRLRTRHFVYDMVYRAEGDTPLIAAAKEASAQTCDGLALLLHQGAISFGHWFGDPVPMEAMREGLRPV</sequence>
<dbReference type="CDD" id="cd01065">
    <property type="entry name" value="NAD_bind_Shikimate_DH"/>
    <property type="match status" value="1"/>
</dbReference>
<gene>
    <name evidence="8 12" type="primary">aroE</name>
    <name evidence="12" type="ORF">FEM03_16230</name>
</gene>
<dbReference type="RefSeq" id="WP_138087323.1">
    <property type="nucleotide sequence ID" value="NZ_VAUV01000011.1"/>
</dbReference>
<organism evidence="12 13">
    <name type="scientific">Phragmitibacter flavus</name>
    <dbReference type="NCBI Taxonomy" id="2576071"/>
    <lineage>
        <taxon>Bacteria</taxon>
        <taxon>Pseudomonadati</taxon>
        <taxon>Verrucomicrobiota</taxon>
        <taxon>Verrucomicrobiia</taxon>
        <taxon>Verrucomicrobiales</taxon>
        <taxon>Verrucomicrobiaceae</taxon>
        <taxon>Phragmitibacter</taxon>
    </lineage>
</organism>
<proteinExistence type="inferred from homology"/>
<dbReference type="NCBIfam" id="TIGR00507">
    <property type="entry name" value="aroE"/>
    <property type="match status" value="1"/>
</dbReference>
<evidence type="ECO:0000259" key="10">
    <source>
        <dbReference type="Pfam" id="PF08501"/>
    </source>
</evidence>
<feature type="binding site" evidence="8">
    <location>
        <position position="269"/>
    </location>
    <ligand>
        <name>NADP(+)</name>
        <dbReference type="ChEBI" id="CHEBI:58349"/>
    </ligand>
</feature>
<feature type="binding site" evidence="8">
    <location>
        <position position="276"/>
    </location>
    <ligand>
        <name>shikimate</name>
        <dbReference type="ChEBI" id="CHEBI:36208"/>
    </ligand>
</feature>
<feature type="binding site" evidence="8">
    <location>
        <position position="110"/>
    </location>
    <ligand>
        <name>shikimate</name>
        <dbReference type="ChEBI" id="CHEBI:36208"/>
    </ligand>
</feature>
<feature type="binding site" evidence="8">
    <location>
        <position position="101"/>
    </location>
    <ligand>
        <name>NADP(+)</name>
        <dbReference type="ChEBI" id="CHEBI:58349"/>
    </ligand>
</feature>
<accession>A0A5R8KD65</accession>
<dbReference type="GO" id="GO:0009423">
    <property type="term" value="P:chorismate biosynthetic process"/>
    <property type="evidence" value="ECO:0007669"/>
    <property type="project" value="UniProtKB-UniRule"/>
</dbReference>
<dbReference type="GO" id="GO:0050661">
    <property type="term" value="F:NADP binding"/>
    <property type="evidence" value="ECO:0007669"/>
    <property type="project" value="InterPro"/>
</dbReference>
<dbReference type="InterPro" id="IPR046346">
    <property type="entry name" value="Aminoacid_DH-like_N_sf"/>
</dbReference>
<evidence type="ECO:0000256" key="1">
    <source>
        <dbReference type="ARBA" id="ARBA00004871"/>
    </source>
</evidence>
<dbReference type="InterPro" id="IPR036291">
    <property type="entry name" value="NAD(P)-bd_dom_sf"/>
</dbReference>
<evidence type="ECO:0000313" key="12">
    <source>
        <dbReference type="EMBL" id="TLD69865.1"/>
    </source>
</evidence>
<dbReference type="Pfam" id="PF18317">
    <property type="entry name" value="SDH_C"/>
    <property type="match status" value="1"/>
</dbReference>
<name>A0A5R8KD65_9BACT</name>
<dbReference type="InterPro" id="IPR022893">
    <property type="entry name" value="Shikimate_DH_fam"/>
</dbReference>
<dbReference type="InterPro" id="IPR011342">
    <property type="entry name" value="Shikimate_DH"/>
</dbReference>
<dbReference type="GO" id="GO:0009073">
    <property type="term" value="P:aromatic amino acid family biosynthetic process"/>
    <property type="evidence" value="ECO:0007669"/>
    <property type="project" value="UniProtKB-KW"/>
</dbReference>
<feature type="domain" description="SDH C-terminal" evidence="11">
    <location>
        <begin position="269"/>
        <end position="296"/>
    </location>
</feature>
<feature type="binding site" evidence="8">
    <location>
        <position position="85"/>
    </location>
    <ligand>
        <name>shikimate</name>
        <dbReference type="ChEBI" id="CHEBI:36208"/>
    </ligand>
</feature>
<comment type="similarity">
    <text evidence="8">Belongs to the shikimate dehydrogenase family.</text>
</comment>
<dbReference type="InterPro" id="IPR013708">
    <property type="entry name" value="Shikimate_DH-bd_N"/>
</dbReference>
<comment type="catalytic activity">
    <reaction evidence="7 8">
        <text>shikimate + NADP(+) = 3-dehydroshikimate + NADPH + H(+)</text>
        <dbReference type="Rhea" id="RHEA:17737"/>
        <dbReference type="ChEBI" id="CHEBI:15378"/>
        <dbReference type="ChEBI" id="CHEBI:16630"/>
        <dbReference type="ChEBI" id="CHEBI:36208"/>
        <dbReference type="ChEBI" id="CHEBI:57783"/>
        <dbReference type="ChEBI" id="CHEBI:58349"/>
        <dbReference type="EC" id="1.1.1.25"/>
    </reaction>
</comment>
<feature type="binding site" evidence="8">
    <location>
        <begin position="38"/>
        <end position="40"/>
    </location>
    <ligand>
        <name>shikimate</name>
        <dbReference type="ChEBI" id="CHEBI:36208"/>
    </ligand>
</feature>
<keyword evidence="4 8" id="KW-0521">NADP</keyword>
<evidence type="ECO:0000313" key="13">
    <source>
        <dbReference type="Proteomes" id="UP000306196"/>
    </source>
</evidence>
<feature type="binding site" evidence="8">
    <location>
        <position position="125"/>
    </location>
    <ligand>
        <name>shikimate</name>
        <dbReference type="ChEBI" id="CHEBI:36208"/>
    </ligand>
</feature>
<dbReference type="InterPro" id="IPR006151">
    <property type="entry name" value="Shikm_DH/Glu-tRNA_Rdtase"/>
</dbReference>
<dbReference type="Gene3D" id="3.40.50.720">
    <property type="entry name" value="NAD(P)-binding Rossmann-like Domain"/>
    <property type="match status" value="1"/>
</dbReference>
<feature type="binding site" evidence="8">
    <location>
        <position position="245"/>
    </location>
    <ligand>
        <name>NADP(+)</name>
        <dbReference type="ChEBI" id="CHEBI:58349"/>
    </ligand>
</feature>
<dbReference type="Pfam" id="PF01488">
    <property type="entry name" value="Shikimate_DH"/>
    <property type="match status" value="1"/>
</dbReference>
<evidence type="ECO:0000256" key="3">
    <source>
        <dbReference type="ARBA" id="ARBA00022605"/>
    </source>
</evidence>
<dbReference type="Gene3D" id="3.40.50.10860">
    <property type="entry name" value="Leucine Dehydrogenase, chain A, domain 1"/>
    <property type="match status" value="1"/>
</dbReference>
<dbReference type="OrthoDB" id="9792692at2"/>
<dbReference type="UniPathway" id="UPA00053">
    <property type="reaction ID" value="UER00087"/>
</dbReference>
<comment type="caution">
    <text evidence="8">Lacks conserved residue(s) required for the propagation of feature annotation.</text>
</comment>
<comment type="pathway">
    <text evidence="1 8">Metabolic intermediate biosynthesis; chorismate biosynthesis; chorismate from D-erythrose 4-phosphate and phosphoenolpyruvate: step 4/7.</text>
</comment>
<evidence type="ECO:0000259" key="9">
    <source>
        <dbReference type="Pfam" id="PF01488"/>
    </source>
</evidence>
<dbReference type="PANTHER" id="PTHR21089">
    <property type="entry name" value="SHIKIMATE DEHYDROGENASE"/>
    <property type="match status" value="1"/>
</dbReference>
<evidence type="ECO:0000259" key="11">
    <source>
        <dbReference type="Pfam" id="PF18317"/>
    </source>
</evidence>
<feature type="domain" description="Quinate/shikimate 5-dehydrogenase/glutamyl-tRNA reductase" evidence="9">
    <location>
        <begin position="137"/>
        <end position="219"/>
    </location>
</feature>
<evidence type="ECO:0000256" key="6">
    <source>
        <dbReference type="ARBA" id="ARBA00023141"/>
    </source>
</evidence>
<dbReference type="EC" id="1.1.1.25" evidence="2 8"/>
<feature type="binding site" evidence="8">
    <location>
        <position position="247"/>
    </location>
    <ligand>
        <name>shikimate</name>
        <dbReference type="ChEBI" id="CHEBI:36208"/>
    </ligand>
</feature>
<evidence type="ECO:0000256" key="2">
    <source>
        <dbReference type="ARBA" id="ARBA00012962"/>
    </source>
</evidence>
<evidence type="ECO:0000256" key="7">
    <source>
        <dbReference type="ARBA" id="ARBA00049442"/>
    </source>
</evidence>
<feature type="active site" description="Proton acceptor" evidence="8">
    <location>
        <position position="89"/>
    </location>
</feature>
<dbReference type="HAMAP" id="MF_00222">
    <property type="entry name" value="Shikimate_DH_AroE"/>
    <property type="match status" value="1"/>
</dbReference>
<comment type="subunit">
    <text evidence="8">Homodimer.</text>
</comment>
<keyword evidence="13" id="KW-1185">Reference proteome</keyword>
<evidence type="ECO:0000256" key="8">
    <source>
        <dbReference type="HAMAP-Rule" id="MF_00222"/>
    </source>
</evidence>
<dbReference type="Proteomes" id="UP000306196">
    <property type="component" value="Unassembled WGS sequence"/>
</dbReference>
<evidence type="ECO:0000256" key="5">
    <source>
        <dbReference type="ARBA" id="ARBA00023002"/>
    </source>
</evidence>
<comment type="function">
    <text evidence="8">Involved in the biosynthesis of the chorismate, which leads to the biosynthesis of aromatic amino acids. Catalyzes the reversible NADPH linked reduction of 3-dehydroshikimate (DHSA) to yield shikimate (SA).</text>
</comment>
<dbReference type="Pfam" id="PF08501">
    <property type="entry name" value="Shikimate_dh_N"/>
    <property type="match status" value="1"/>
</dbReference>
<reference evidence="12 13" key="1">
    <citation type="submission" date="2019-05" db="EMBL/GenBank/DDBJ databases">
        <title>Verrucobacter flavum gen. nov., sp. nov. a new member of the family Verrucomicrobiaceae.</title>
        <authorList>
            <person name="Szuroczki S."/>
            <person name="Abbaszade G."/>
            <person name="Szabo A."/>
            <person name="Felfoldi T."/>
            <person name="Schumann P."/>
            <person name="Boka K."/>
            <person name="Keki Z."/>
            <person name="Toumi M."/>
            <person name="Toth E."/>
        </authorList>
    </citation>
    <scope>NUCLEOTIDE SEQUENCE [LARGE SCALE GENOMIC DNA]</scope>
    <source>
        <strain evidence="12 13">MG-N-17</strain>
    </source>
</reference>
<keyword evidence="3 8" id="KW-0028">Amino-acid biosynthesis</keyword>
<dbReference type="GO" id="GO:0019632">
    <property type="term" value="P:shikimate metabolic process"/>
    <property type="evidence" value="ECO:0007669"/>
    <property type="project" value="InterPro"/>
</dbReference>
<dbReference type="InterPro" id="IPR041121">
    <property type="entry name" value="SDH_C"/>
</dbReference>